<accession>U2SXW7</accession>
<feature type="region of interest" description="Disordered" evidence="1">
    <location>
        <begin position="1"/>
        <end position="55"/>
    </location>
</feature>
<dbReference type="HOGENOM" id="CLU_3018902_0_0_11"/>
<gene>
    <name evidence="2" type="ORF">N136_04665</name>
</gene>
<dbReference type="AlphaFoldDB" id="U2SXW7"/>
<name>U2SXW7_LEIAQ</name>
<feature type="non-terminal residue" evidence="2">
    <location>
        <position position="1"/>
    </location>
</feature>
<evidence type="ECO:0000313" key="3">
    <source>
        <dbReference type="Proteomes" id="UP000016605"/>
    </source>
</evidence>
<proteinExistence type="predicted"/>
<protein>
    <submittedName>
        <fullName evidence="2">Uncharacterized protein</fullName>
    </submittedName>
</protein>
<sequence length="55" mass="5471">APAAEASPSTTVAAPSGGAADDDRYGSDPVAAMTEGYPEVDGDSGEDAWQLTGRE</sequence>
<evidence type="ECO:0000313" key="2">
    <source>
        <dbReference type="EMBL" id="ERK67347.1"/>
    </source>
</evidence>
<comment type="caution">
    <text evidence="2">The sequence shown here is derived from an EMBL/GenBank/DDBJ whole genome shotgun (WGS) entry which is preliminary data.</text>
</comment>
<reference evidence="2 3" key="1">
    <citation type="submission" date="2013-08" db="EMBL/GenBank/DDBJ databases">
        <authorList>
            <person name="Weinstock G."/>
            <person name="Sodergren E."/>
            <person name="Wylie T."/>
            <person name="Fulton L."/>
            <person name="Fulton R."/>
            <person name="Fronick C."/>
            <person name="O'Laughlin M."/>
            <person name="Godfrey J."/>
            <person name="Miner T."/>
            <person name="Herter B."/>
            <person name="Appelbaum E."/>
            <person name="Cordes M."/>
            <person name="Lek S."/>
            <person name="Wollam A."/>
            <person name="Pepin K.H."/>
            <person name="Palsikar V.B."/>
            <person name="Mitreva M."/>
            <person name="Wilson R.K."/>
        </authorList>
    </citation>
    <scope>NUCLEOTIDE SEQUENCE [LARGE SCALE GENOMIC DNA]</scope>
    <source>
        <strain evidence="2 3">ATCC 14665</strain>
    </source>
</reference>
<organism evidence="2 3">
    <name type="scientific">Leifsonia aquatica ATCC 14665</name>
    <dbReference type="NCBI Taxonomy" id="1358026"/>
    <lineage>
        <taxon>Bacteria</taxon>
        <taxon>Bacillati</taxon>
        <taxon>Actinomycetota</taxon>
        <taxon>Actinomycetes</taxon>
        <taxon>Micrococcales</taxon>
        <taxon>Microbacteriaceae</taxon>
        <taxon>Leifsonia</taxon>
    </lineage>
</organism>
<dbReference type="EMBL" id="AWVQ01000860">
    <property type="protein sequence ID" value="ERK67347.1"/>
    <property type="molecule type" value="Genomic_DNA"/>
</dbReference>
<evidence type="ECO:0000256" key="1">
    <source>
        <dbReference type="SAM" id="MobiDB-lite"/>
    </source>
</evidence>
<dbReference type="Proteomes" id="UP000016605">
    <property type="component" value="Unassembled WGS sequence"/>
</dbReference>